<comment type="caution">
    <text evidence="1">The sequence shown here is derived from an EMBL/GenBank/DDBJ whole genome shotgun (WGS) entry which is preliminary data.</text>
</comment>
<dbReference type="SUPFAM" id="SSF54928">
    <property type="entry name" value="RNA-binding domain, RBD"/>
    <property type="match status" value="1"/>
</dbReference>
<sequence length="120" mass="13961">MELESSLYMGCSEKRKLAALVTTEESAEDSYISGAYSYIKNLSDKIMHNVKRKKEKAKKENKKPFLMLNLLPERMKIFNSILTSTMLFKTLYIKNLPNKITADELRSVFGRFEEENGTFY</sequence>
<name>A0AAV4QSL9_CAEEX</name>
<protein>
    <submittedName>
        <fullName evidence="1">RNA-binding protein 41</fullName>
    </submittedName>
</protein>
<dbReference type="EMBL" id="BPLR01006822">
    <property type="protein sequence ID" value="GIY12643.1"/>
    <property type="molecule type" value="Genomic_DNA"/>
</dbReference>
<reference evidence="1 2" key="1">
    <citation type="submission" date="2021-06" db="EMBL/GenBank/DDBJ databases">
        <title>Caerostris extrusa draft genome.</title>
        <authorList>
            <person name="Kono N."/>
            <person name="Arakawa K."/>
        </authorList>
    </citation>
    <scope>NUCLEOTIDE SEQUENCE [LARGE SCALE GENOMIC DNA]</scope>
</reference>
<gene>
    <name evidence="1" type="primary">RBM41</name>
    <name evidence="1" type="ORF">CEXT_268851</name>
</gene>
<keyword evidence="2" id="KW-1185">Reference proteome</keyword>
<evidence type="ECO:0000313" key="2">
    <source>
        <dbReference type="Proteomes" id="UP001054945"/>
    </source>
</evidence>
<dbReference type="GO" id="GO:0003676">
    <property type="term" value="F:nucleic acid binding"/>
    <property type="evidence" value="ECO:0007669"/>
    <property type="project" value="InterPro"/>
</dbReference>
<evidence type="ECO:0000313" key="1">
    <source>
        <dbReference type="EMBL" id="GIY12643.1"/>
    </source>
</evidence>
<dbReference type="AlphaFoldDB" id="A0AAV4QSL9"/>
<proteinExistence type="predicted"/>
<dbReference type="Proteomes" id="UP001054945">
    <property type="component" value="Unassembled WGS sequence"/>
</dbReference>
<organism evidence="1 2">
    <name type="scientific">Caerostris extrusa</name>
    <name type="common">Bark spider</name>
    <name type="synonym">Caerostris bankana</name>
    <dbReference type="NCBI Taxonomy" id="172846"/>
    <lineage>
        <taxon>Eukaryota</taxon>
        <taxon>Metazoa</taxon>
        <taxon>Ecdysozoa</taxon>
        <taxon>Arthropoda</taxon>
        <taxon>Chelicerata</taxon>
        <taxon>Arachnida</taxon>
        <taxon>Araneae</taxon>
        <taxon>Araneomorphae</taxon>
        <taxon>Entelegynae</taxon>
        <taxon>Araneoidea</taxon>
        <taxon>Araneidae</taxon>
        <taxon>Caerostris</taxon>
    </lineage>
</organism>
<dbReference type="InterPro" id="IPR035979">
    <property type="entry name" value="RBD_domain_sf"/>
</dbReference>
<accession>A0AAV4QSL9</accession>